<accession>A0A1G2HH92</accession>
<proteinExistence type="inferred from homology"/>
<organism evidence="8 9">
    <name type="scientific">Candidatus Spechtbacteria bacterium RIFCSPLOWO2_12_FULL_38_22</name>
    <dbReference type="NCBI Taxonomy" id="1802165"/>
    <lineage>
        <taxon>Bacteria</taxon>
        <taxon>Candidatus Spechtiibacteriota</taxon>
    </lineage>
</organism>
<evidence type="ECO:0000313" key="8">
    <source>
        <dbReference type="EMBL" id="OGZ61749.1"/>
    </source>
</evidence>
<evidence type="ECO:0000313" key="9">
    <source>
        <dbReference type="Proteomes" id="UP000176770"/>
    </source>
</evidence>
<evidence type="ECO:0000256" key="1">
    <source>
        <dbReference type="ARBA" id="ARBA00009179"/>
    </source>
</evidence>
<dbReference type="SMART" id="SM00245">
    <property type="entry name" value="TSPc"/>
    <property type="match status" value="1"/>
</dbReference>
<dbReference type="Gene3D" id="2.30.42.10">
    <property type="match status" value="1"/>
</dbReference>
<dbReference type="Proteomes" id="UP000176770">
    <property type="component" value="Unassembled WGS sequence"/>
</dbReference>
<keyword evidence="6" id="KW-0812">Transmembrane</keyword>
<keyword evidence="6" id="KW-0472">Membrane</keyword>
<comment type="similarity">
    <text evidence="1 5">Belongs to the peptidase S41A family.</text>
</comment>
<feature type="domain" description="PDZ" evidence="7">
    <location>
        <begin position="98"/>
        <end position="189"/>
    </location>
</feature>
<dbReference type="EMBL" id="MHOK01000017">
    <property type="protein sequence ID" value="OGZ61749.1"/>
    <property type="molecule type" value="Genomic_DNA"/>
</dbReference>
<protein>
    <recommendedName>
        <fullName evidence="7">PDZ domain-containing protein</fullName>
    </recommendedName>
</protein>
<dbReference type="PANTHER" id="PTHR32060:SF30">
    <property type="entry name" value="CARBOXY-TERMINAL PROCESSING PROTEASE CTPA"/>
    <property type="match status" value="1"/>
</dbReference>
<dbReference type="Gene3D" id="3.30.750.44">
    <property type="match status" value="1"/>
</dbReference>
<dbReference type="FunFam" id="2.30.42.10:FF:000063">
    <property type="entry name" value="Peptidase, S41 family"/>
    <property type="match status" value="1"/>
</dbReference>
<evidence type="ECO:0000256" key="2">
    <source>
        <dbReference type="ARBA" id="ARBA00022670"/>
    </source>
</evidence>
<evidence type="ECO:0000256" key="5">
    <source>
        <dbReference type="RuleBase" id="RU004404"/>
    </source>
</evidence>
<reference evidence="8 9" key="1">
    <citation type="journal article" date="2016" name="Nat. Commun.">
        <title>Thousands of microbial genomes shed light on interconnected biogeochemical processes in an aquifer system.</title>
        <authorList>
            <person name="Anantharaman K."/>
            <person name="Brown C.T."/>
            <person name="Hug L.A."/>
            <person name="Sharon I."/>
            <person name="Castelle C.J."/>
            <person name="Probst A.J."/>
            <person name="Thomas B.C."/>
            <person name="Singh A."/>
            <person name="Wilkins M.J."/>
            <person name="Karaoz U."/>
            <person name="Brodie E.L."/>
            <person name="Williams K.H."/>
            <person name="Hubbard S.S."/>
            <person name="Banfield J.F."/>
        </authorList>
    </citation>
    <scope>NUCLEOTIDE SEQUENCE [LARGE SCALE GENOMIC DNA]</scope>
</reference>
<dbReference type="STRING" id="1802165.A3F94_00955"/>
<gene>
    <name evidence="8" type="ORF">A3F94_00955</name>
</gene>
<feature type="transmembrane region" description="Helical" evidence="6">
    <location>
        <begin position="12"/>
        <end position="34"/>
    </location>
</feature>
<dbReference type="InterPro" id="IPR004447">
    <property type="entry name" value="Peptidase_S41A"/>
</dbReference>
<dbReference type="AlphaFoldDB" id="A0A1G2HH92"/>
<keyword evidence="2 5" id="KW-0645">Protease</keyword>
<sequence length="400" mass="43732">MKIIQKKTRKYLLLGTVGVLSVFLVGFFVGQIVANNNSDTGLIDFGSILNTEDVNFSLVEKVWNLINTQYVNTEELDKEGLIYGAINGMLEALNDPYTVFFNKDETESFLTGISGSFDGIGIEIGIRDDFLTVISPLKNSPAQKAGIRAGDRIVGIDDQKVTEPLLEDAVSRIRGPRGSTVSLTVLRNEKDELNIKIIRDTIEVPSVSWELLEKNIAYIEISQFLEITGRDFSKVAQEILESDANSIVLDLRNNPGGFLDVAMDIAGWFLPKDEVVVTEELGNKTKRVHKSLGPGSLKDLPVVILANEGSASASEILAGALRDYSKAKIVGKKTFGKGSVQSLEKLEAGTSLKITVARWITPSGQYINSIGIEPDIEVEITQDGIDSQKARAVEEILNKL</sequence>
<dbReference type="Gene3D" id="3.90.226.10">
    <property type="entry name" value="2-enoyl-CoA Hydratase, Chain A, domain 1"/>
    <property type="match status" value="1"/>
</dbReference>
<evidence type="ECO:0000256" key="4">
    <source>
        <dbReference type="ARBA" id="ARBA00022825"/>
    </source>
</evidence>
<dbReference type="InterPro" id="IPR036034">
    <property type="entry name" value="PDZ_sf"/>
</dbReference>
<dbReference type="SMART" id="SM00228">
    <property type="entry name" value="PDZ"/>
    <property type="match status" value="1"/>
</dbReference>
<dbReference type="GO" id="GO:0006508">
    <property type="term" value="P:proteolysis"/>
    <property type="evidence" value="ECO:0007669"/>
    <property type="project" value="UniProtKB-KW"/>
</dbReference>
<dbReference type="Pfam" id="PF17820">
    <property type="entry name" value="PDZ_6"/>
    <property type="match status" value="1"/>
</dbReference>
<dbReference type="Pfam" id="PF22694">
    <property type="entry name" value="CtpB_N-like"/>
    <property type="match status" value="1"/>
</dbReference>
<evidence type="ECO:0000256" key="3">
    <source>
        <dbReference type="ARBA" id="ARBA00022801"/>
    </source>
</evidence>
<name>A0A1G2HH92_9BACT</name>
<dbReference type="CDD" id="cd06782">
    <property type="entry name" value="cpPDZ_CPP-like"/>
    <property type="match status" value="1"/>
</dbReference>
<dbReference type="SUPFAM" id="SSF52096">
    <property type="entry name" value="ClpP/crotonase"/>
    <property type="match status" value="1"/>
</dbReference>
<keyword evidence="6" id="KW-1133">Transmembrane helix</keyword>
<dbReference type="GO" id="GO:0030288">
    <property type="term" value="C:outer membrane-bounded periplasmic space"/>
    <property type="evidence" value="ECO:0007669"/>
    <property type="project" value="TreeGrafter"/>
</dbReference>
<dbReference type="Pfam" id="PF03572">
    <property type="entry name" value="Peptidase_S41"/>
    <property type="match status" value="1"/>
</dbReference>
<comment type="caution">
    <text evidence="8">The sequence shown here is derived from an EMBL/GenBank/DDBJ whole genome shotgun (WGS) entry which is preliminary data.</text>
</comment>
<dbReference type="InterPro" id="IPR041489">
    <property type="entry name" value="PDZ_6"/>
</dbReference>
<dbReference type="GO" id="GO:0007165">
    <property type="term" value="P:signal transduction"/>
    <property type="evidence" value="ECO:0007669"/>
    <property type="project" value="TreeGrafter"/>
</dbReference>
<dbReference type="InterPro" id="IPR029045">
    <property type="entry name" value="ClpP/crotonase-like_dom_sf"/>
</dbReference>
<dbReference type="PROSITE" id="PS50106">
    <property type="entry name" value="PDZ"/>
    <property type="match status" value="1"/>
</dbReference>
<evidence type="ECO:0000259" key="7">
    <source>
        <dbReference type="PROSITE" id="PS50106"/>
    </source>
</evidence>
<keyword evidence="3 5" id="KW-0378">Hydrolase</keyword>
<dbReference type="GO" id="GO:0004175">
    <property type="term" value="F:endopeptidase activity"/>
    <property type="evidence" value="ECO:0007669"/>
    <property type="project" value="TreeGrafter"/>
</dbReference>
<dbReference type="GO" id="GO:0008236">
    <property type="term" value="F:serine-type peptidase activity"/>
    <property type="evidence" value="ECO:0007669"/>
    <property type="project" value="UniProtKB-KW"/>
</dbReference>
<dbReference type="InterPro" id="IPR001478">
    <property type="entry name" value="PDZ"/>
</dbReference>
<dbReference type="InterPro" id="IPR005151">
    <property type="entry name" value="Tail-specific_protease"/>
</dbReference>
<dbReference type="CDD" id="cd07560">
    <property type="entry name" value="Peptidase_S41_CPP"/>
    <property type="match status" value="1"/>
</dbReference>
<evidence type="ECO:0000256" key="6">
    <source>
        <dbReference type="SAM" id="Phobius"/>
    </source>
</evidence>
<dbReference type="InterPro" id="IPR055210">
    <property type="entry name" value="CtpA/B_N"/>
</dbReference>
<dbReference type="SUPFAM" id="SSF50156">
    <property type="entry name" value="PDZ domain-like"/>
    <property type="match status" value="1"/>
</dbReference>
<dbReference type="NCBIfam" id="TIGR00225">
    <property type="entry name" value="prc"/>
    <property type="match status" value="1"/>
</dbReference>
<keyword evidence="4 5" id="KW-0720">Serine protease</keyword>
<dbReference type="PANTHER" id="PTHR32060">
    <property type="entry name" value="TAIL-SPECIFIC PROTEASE"/>
    <property type="match status" value="1"/>
</dbReference>